<evidence type="ECO:0000256" key="4">
    <source>
        <dbReference type="ARBA" id="ARBA00022917"/>
    </source>
</evidence>
<dbReference type="InterPro" id="IPR044135">
    <property type="entry name" value="Met-tRNA-FMT_C"/>
</dbReference>
<dbReference type="Pfam" id="PF02911">
    <property type="entry name" value="Formyl_trans_C"/>
    <property type="match status" value="1"/>
</dbReference>
<accession>A0A7C4CBY7</accession>
<organism evidence="8">
    <name type="scientific">candidate division WOR-3 bacterium</name>
    <dbReference type="NCBI Taxonomy" id="2052148"/>
    <lineage>
        <taxon>Bacteria</taxon>
        <taxon>Bacteria division WOR-3</taxon>
    </lineage>
</organism>
<dbReference type="CDD" id="cd08646">
    <property type="entry name" value="FMT_core_Met-tRNA-FMT_N"/>
    <property type="match status" value="1"/>
</dbReference>
<evidence type="ECO:0000256" key="2">
    <source>
        <dbReference type="ARBA" id="ARBA00012261"/>
    </source>
</evidence>
<comment type="caution">
    <text evidence="8">The sequence shown here is derived from an EMBL/GenBank/DDBJ whole genome shotgun (WGS) entry which is preliminary data.</text>
</comment>
<comment type="similarity">
    <text evidence="1 5">Belongs to the Fmt family.</text>
</comment>
<dbReference type="EMBL" id="DSUT01000150">
    <property type="protein sequence ID" value="HGK28725.1"/>
    <property type="molecule type" value="Genomic_DNA"/>
</dbReference>
<dbReference type="InterPro" id="IPR005794">
    <property type="entry name" value="Fmt"/>
</dbReference>
<evidence type="ECO:0000259" key="6">
    <source>
        <dbReference type="Pfam" id="PF00551"/>
    </source>
</evidence>
<dbReference type="HAMAP" id="MF_00182">
    <property type="entry name" value="Formyl_trans"/>
    <property type="match status" value="1"/>
</dbReference>
<feature type="domain" description="Formyl transferase N-terminal" evidence="6">
    <location>
        <begin position="1"/>
        <end position="180"/>
    </location>
</feature>
<evidence type="ECO:0000256" key="5">
    <source>
        <dbReference type="HAMAP-Rule" id="MF_00182"/>
    </source>
</evidence>
<protein>
    <recommendedName>
        <fullName evidence="2 5">Methionyl-tRNA formyltransferase</fullName>
        <ecNumber evidence="2 5">2.1.2.9</ecNumber>
    </recommendedName>
</protein>
<keyword evidence="4 5" id="KW-0648">Protein biosynthesis</keyword>
<evidence type="ECO:0000256" key="3">
    <source>
        <dbReference type="ARBA" id="ARBA00022679"/>
    </source>
</evidence>
<feature type="binding site" evidence="5">
    <location>
        <begin position="109"/>
        <end position="112"/>
    </location>
    <ligand>
        <name>(6S)-5,6,7,8-tetrahydrofolate</name>
        <dbReference type="ChEBI" id="CHEBI:57453"/>
    </ligand>
</feature>
<dbReference type="GO" id="GO:0004479">
    <property type="term" value="F:methionyl-tRNA formyltransferase activity"/>
    <property type="evidence" value="ECO:0007669"/>
    <property type="project" value="UniProtKB-UniRule"/>
</dbReference>
<dbReference type="SUPFAM" id="SSF50486">
    <property type="entry name" value="FMT C-terminal domain-like"/>
    <property type="match status" value="1"/>
</dbReference>
<dbReference type="InterPro" id="IPR036477">
    <property type="entry name" value="Formyl_transf_N_sf"/>
</dbReference>
<name>A0A7C4CBY7_UNCW3</name>
<dbReference type="InterPro" id="IPR011034">
    <property type="entry name" value="Formyl_transferase-like_C_sf"/>
</dbReference>
<evidence type="ECO:0000259" key="7">
    <source>
        <dbReference type="Pfam" id="PF02911"/>
    </source>
</evidence>
<dbReference type="NCBIfam" id="TIGR00460">
    <property type="entry name" value="fmt"/>
    <property type="match status" value="1"/>
</dbReference>
<dbReference type="Pfam" id="PF00551">
    <property type="entry name" value="Formyl_trans_N"/>
    <property type="match status" value="1"/>
</dbReference>
<evidence type="ECO:0000256" key="1">
    <source>
        <dbReference type="ARBA" id="ARBA00010699"/>
    </source>
</evidence>
<dbReference type="InterPro" id="IPR002376">
    <property type="entry name" value="Formyl_transf_N"/>
</dbReference>
<dbReference type="CDD" id="cd08704">
    <property type="entry name" value="Met_tRNA_FMT_C"/>
    <property type="match status" value="1"/>
</dbReference>
<gene>
    <name evidence="5" type="primary">fmt</name>
    <name evidence="8" type="ORF">ENS41_07205</name>
</gene>
<keyword evidence="3 5" id="KW-0808">Transferase</keyword>
<sequence length="310" mass="32916">MRLVFFGTGSFAVPALRRLYDSDHEISCVVTAAPKPSGRGRRLVSSPVAQAADNLGVMVLAPADPHAPEVIAKLVSLCPDVGVLVDYGVILRSGLLRIPRLGVINIHPSLLPAYRGAAPIQRQIMNGESRSGVSLIALTDEVDAGDILASVETNIGPDETYGEVAERLAVLGAGLLPSVLGKLELGTVHRCPQNPAMVTRAPRISHADRVLDWARPACEVHNRVRALSPRPGAGTSFRGRRLLVLRTRLRSLPASSPPGSVLLEAKSMCVACGEGVVELLEVKPEGGRVQSAAEFCNGRRPQSGERLGEH</sequence>
<dbReference type="SUPFAM" id="SSF53328">
    <property type="entry name" value="Formyltransferase"/>
    <property type="match status" value="1"/>
</dbReference>
<dbReference type="AlphaFoldDB" id="A0A7C4CBY7"/>
<dbReference type="InterPro" id="IPR005793">
    <property type="entry name" value="Formyl_trans_C"/>
</dbReference>
<dbReference type="PANTHER" id="PTHR11138:SF5">
    <property type="entry name" value="METHIONYL-TRNA FORMYLTRANSFERASE, MITOCHONDRIAL"/>
    <property type="match status" value="1"/>
</dbReference>
<proteinExistence type="inferred from homology"/>
<dbReference type="PANTHER" id="PTHR11138">
    <property type="entry name" value="METHIONYL-TRNA FORMYLTRANSFERASE"/>
    <property type="match status" value="1"/>
</dbReference>
<dbReference type="Gene3D" id="3.40.50.12230">
    <property type="match status" value="1"/>
</dbReference>
<dbReference type="InterPro" id="IPR041711">
    <property type="entry name" value="Met-tRNA-FMT_N"/>
</dbReference>
<comment type="function">
    <text evidence="5">Attaches a formyl group to the free amino group of methionyl-tRNA(fMet). The formyl group appears to play a dual role in the initiator identity of N-formylmethionyl-tRNA by promoting its recognition by IF2 and preventing the misappropriation of this tRNA by the elongation apparatus.</text>
</comment>
<dbReference type="EC" id="2.1.2.9" evidence="2 5"/>
<comment type="catalytic activity">
    <reaction evidence="5">
        <text>L-methionyl-tRNA(fMet) + (6R)-10-formyltetrahydrofolate = N-formyl-L-methionyl-tRNA(fMet) + (6S)-5,6,7,8-tetrahydrofolate + H(+)</text>
        <dbReference type="Rhea" id="RHEA:24380"/>
        <dbReference type="Rhea" id="RHEA-COMP:9952"/>
        <dbReference type="Rhea" id="RHEA-COMP:9953"/>
        <dbReference type="ChEBI" id="CHEBI:15378"/>
        <dbReference type="ChEBI" id="CHEBI:57453"/>
        <dbReference type="ChEBI" id="CHEBI:78530"/>
        <dbReference type="ChEBI" id="CHEBI:78844"/>
        <dbReference type="ChEBI" id="CHEBI:195366"/>
        <dbReference type="EC" id="2.1.2.9"/>
    </reaction>
</comment>
<evidence type="ECO:0000313" key="8">
    <source>
        <dbReference type="EMBL" id="HGK28725.1"/>
    </source>
</evidence>
<feature type="domain" description="Formyl transferase C-terminal" evidence="7">
    <location>
        <begin position="203"/>
        <end position="299"/>
    </location>
</feature>
<dbReference type="GO" id="GO:0005829">
    <property type="term" value="C:cytosol"/>
    <property type="evidence" value="ECO:0007669"/>
    <property type="project" value="TreeGrafter"/>
</dbReference>
<reference evidence="8" key="1">
    <citation type="journal article" date="2020" name="mSystems">
        <title>Genome- and Community-Level Interaction Insights into Carbon Utilization and Element Cycling Functions of Hydrothermarchaeota in Hydrothermal Sediment.</title>
        <authorList>
            <person name="Zhou Z."/>
            <person name="Liu Y."/>
            <person name="Xu W."/>
            <person name="Pan J."/>
            <person name="Luo Z.H."/>
            <person name="Li M."/>
        </authorList>
    </citation>
    <scope>NUCLEOTIDE SEQUENCE [LARGE SCALE GENOMIC DNA]</scope>
    <source>
        <strain evidence="8">SpSt-488</strain>
    </source>
</reference>